<accession>A0A9W2VRN0</accession>
<reference evidence="3" key="1">
    <citation type="submission" date="2025-08" db="UniProtKB">
        <authorList>
            <consortium name="RefSeq"/>
        </authorList>
    </citation>
    <scope>IDENTIFICATION</scope>
    <source>
        <tissue evidence="3">Whole blood</tissue>
    </source>
</reference>
<dbReference type="GO" id="GO:0007586">
    <property type="term" value="P:digestion"/>
    <property type="evidence" value="ECO:0007669"/>
    <property type="project" value="InterPro"/>
</dbReference>
<dbReference type="PROSITE" id="PS51342">
    <property type="entry name" value="COLIPASE_2"/>
    <property type="match status" value="1"/>
</dbReference>
<dbReference type="InterPro" id="IPR001981">
    <property type="entry name" value="Colipase"/>
</dbReference>
<protein>
    <submittedName>
        <fullName evidence="3">Colipase-like protein 2</fullName>
    </submittedName>
</protein>
<dbReference type="GeneID" id="128777789"/>
<feature type="chain" id="PRO_5040992366" evidence="1">
    <location>
        <begin position="18"/>
        <end position="101"/>
    </location>
</feature>
<dbReference type="GO" id="GO:0005576">
    <property type="term" value="C:extracellular region"/>
    <property type="evidence" value="ECO:0007669"/>
    <property type="project" value="InterPro"/>
</dbReference>
<dbReference type="PANTHER" id="PTHR10041:SF3">
    <property type="entry name" value="COLIPASE-LIKE PROTEIN 2"/>
    <property type="match status" value="1"/>
</dbReference>
<gene>
    <name evidence="3" type="primary">CLPSL2</name>
</gene>
<evidence type="ECO:0000256" key="1">
    <source>
        <dbReference type="SAM" id="SignalP"/>
    </source>
</evidence>
<dbReference type="PANTHER" id="PTHR10041">
    <property type="entry name" value="COLIPASE"/>
    <property type="match status" value="1"/>
</dbReference>
<dbReference type="Gene3D" id="2.10.80.10">
    <property type="entry name" value="Lipase, subunit A"/>
    <property type="match status" value="1"/>
</dbReference>
<name>A0A9W2VRN0_PANPR</name>
<dbReference type="CTD" id="389383"/>
<organism evidence="2 3">
    <name type="scientific">Panthera pardus</name>
    <name type="common">Leopard</name>
    <name type="synonym">Felis pardus</name>
    <dbReference type="NCBI Taxonomy" id="9691"/>
    <lineage>
        <taxon>Eukaryota</taxon>
        <taxon>Metazoa</taxon>
        <taxon>Chordata</taxon>
        <taxon>Craniata</taxon>
        <taxon>Vertebrata</taxon>
        <taxon>Euteleostomi</taxon>
        <taxon>Mammalia</taxon>
        <taxon>Eutheria</taxon>
        <taxon>Laurasiatheria</taxon>
        <taxon>Carnivora</taxon>
        <taxon>Feliformia</taxon>
        <taxon>Felidae</taxon>
        <taxon>Pantherinae</taxon>
        <taxon>Panthera</taxon>
    </lineage>
</organism>
<dbReference type="Proteomes" id="UP001165780">
    <property type="component" value="Unplaced"/>
</dbReference>
<dbReference type="GO" id="GO:0008047">
    <property type="term" value="F:enzyme activator activity"/>
    <property type="evidence" value="ECO:0007669"/>
    <property type="project" value="InterPro"/>
</dbReference>
<evidence type="ECO:0000313" key="3">
    <source>
        <dbReference type="RefSeq" id="XP_053761309.1"/>
    </source>
</evidence>
<sequence length="101" mass="11280">MATAFLLLMGVLLPYQGEFWPFNKKKFMKMNGAECSHHSECVSDCCLMDLNNRGALCAPKARVARLCLPQTKGSINIICPCQWGLTCISKDPTCSRRCHLI</sequence>
<dbReference type="GO" id="GO:0016042">
    <property type="term" value="P:lipid catabolic process"/>
    <property type="evidence" value="ECO:0007669"/>
    <property type="project" value="InterPro"/>
</dbReference>
<dbReference type="RefSeq" id="XP_053761309.1">
    <property type="nucleotide sequence ID" value="XM_053905334.1"/>
</dbReference>
<keyword evidence="2" id="KW-1185">Reference proteome</keyword>
<feature type="signal peptide" evidence="1">
    <location>
        <begin position="1"/>
        <end position="17"/>
    </location>
</feature>
<dbReference type="GO" id="GO:0032094">
    <property type="term" value="P:response to food"/>
    <property type="evidence" value="ECO:0007669"/>
    <property type="project" value="TreeGrafter"/>
</dbReference>
<keyword evidence="1" id="KW-0732">Signal</keyword>
<proteinExistence type="predicted"/>
<evidence type="ECO:0000313" key="2">
    <source>
        <dbReference type="Proteomes" id="UP001165780"/>
    </source>
</evidence>
<dbReference type="AlphaFoldDB" id="A0A9W2VRN0"/>